<keyword evidence="1" id="KW-1133">Transmembrane helix</keyword>
<dbReference type="RefSeq" id="WP_159158219.1">
    <property type="nucleotide sequence ID" value="NZ_LR732798.1"/>
</dbReference>
<dbReference type="EMBL" id="CABWLC010000022">
    <property type="protein sequence ID" value="VXA89376.1"/>
    <property type="molecule type" value="Genomic_DNA"/>
</dbReference>
<gene>
    <name evidence="2" type="ORF">AERO8C_90080</name>
</gene>
<sequence>MQNEIIQEQLNTRKELPIQPKAYTKRDFFCAIAVGIYLLLLLMPSIGYWYMVTTNAPPPWVVSIKQVIECVLVAVSGGVLYCLRAVYLNYSVRKQWDEVWVVWYLLRPFASGLMGFATYLIISAGLVAVGSPSAEHPEKLLYVLSFFAGLNVDGFLKKFEGQVSSSVKVKESRQTQGS</sequence>
<dbReference type="Proteomes" id="UP000439123">
    <property type="component" value="Unassembled WGS sequence"/>
</dbReference>
<evidence type="ECO:0000313" key="2">
    <source>
        <dbReference type="EMBL" id="VXA89376.1"/>
    </source>
</evidence>
<keyword evidence="1" id="KW-0812">Transmembrane</keyword>
<reference evidence="2 3" key="1">
    <citation type="submission" date="2019-10" db="EMBL/GenBank/DDBJ databases">
        <authorList>
            <person name="Karimi E."/>
        </authorList>
    </citation>
    <scope>NUCLEOTIDE SEQUENCE [LARGE SCALE GENOMIC DNA]</scope>
    <source>
        <strain evidence="2">Aeromonas sp. 8C</strain>
    </source>
</reference>
<feature type="transmembrane region" description="Helical" evidence="1">
    <location>
        <begin position="63"/>
        <end position="83"/>
    </location>
</feature>
<name>A0A653LCN9_AERVE</name>
<protein>
    <recommendedName>
        <fullName evidence="4">Transmembrane protein</fullName>
    </recommendedName>
</protein>
<feature type="transmembrane region" description="Helical" evidence="1">
    <location>
        <begin position="104"/>
        <end position="128"/>
    </location>
</feature>
<feature type="transmembrane region" description="Helical" evidence="1">
    <location>
        <begin position="28"/>
        <end position="51"/>
    </location>
</feature>
<evidence type="ECO:0008006" key="4">
    <source>
        <dbReference type="Google" id="ProtNLM"/>
    </source>
</evidence>
<keyword evidence="1" id="KW-0472">Membrane</keyword>
<dbReference type="AlphaFoldDB" id="A0A653LCN9"/>
<evidence type="ECO:0000313" key="3">
    <source>
        <dbReference type="Proteomes" id="UP000439123"/>
    </source>
</evidence>
<proteinExistence type="predicted"/>
<evidence type="ECO:0000256" key="1">
    <source>
        <dbReference type="SAM" id="Phobius"/>
    </source>
</evidence>
<organism evidence="2 3">
    <name type="scientific">Aeromonas veronii</name>
    <dbReference type="NCBI Taxonomy" id="654"/>
    <lineage>
        <taxon>Bacteria</taxon>
        <taxon>Pseudomonadati</taxon>
        <taxon>Pseudomonadota</taxon>
        <taxon>Gammaproteobacteria</taxon>
        <taxon>Aeromonadales</taxon>
        <taxon>Aeromonadaceae</taxon>
        <taxon>Aeromonas</taxon>
    </lineage>
</organism>
<accession>A0A653LCN9</accession>